<reference evidence="6 7" key="1">
    <citation type="submission" date="2019-12" db="EMBL/GenBank/DDBJ databases">
        <title>Paraburkholderia acidiphila 7Q-K02 sp. nov and Paraburkholderia acidisoli DHF22 sp. nov., two strains isolated from forest soil.</title>
        <authorList>
            <person name="Gao Z."/>
            <person name="Qiu L."/>
        </authorList>
    </citation>
    <scope>NUCLEOTIDE SEQUENCE [LARGE SCALE GENOMIC DNA]</scope>
    <source>
        <strain evidence="6 7">7Q-K02</strain>
    </source>
</reference>
<dbReference type="FunFam" id="3.40.605.10:FF:000001">
    <property type="entry name" value="Aldehyde dehydrogenase 1"/>
    <property type="match status" value="1"/>
</dbReference>
<evidence type="ECO:0000313" key="7">
    <source>
        <dbReference type="Proteomes" id="UP000434209"/>
    </source>
</evidence>
<sequence>MVHLENDLSILSEPARAALDRKPSHLIDGEWHAANTSHPVLDPSSGKQISAIGKGGVAEIDAAVQAAHRALGNATWKQLGPFGRERLLSRLADLIDEHTHTLAELETVDNGMPIWLSSGINVPGSAGVFRYFAGWPSKLVGQTMDVSGPPDGGRYTGITRREPIGVVAAIVPWNVPLMLAAWKLAPALAAGCTVVLKPAEDASLSALMLGQLVQKAGFPPGVVNIVTGLGAEAGEALVRHPLVAKISFTGSTSVGRHIGAIAGESLKKATLELGGKSPTLVFADASLEAAVKGAADAIYFNSGQVCVAGSRLYVQNSIYDEVVERLHQHVRTLSVGPGLDANSAMGPLINARQRQHVLGYIDAARNAGYDIAGGDGFEGASGFYVGPTVVTGAPLNASITQEEVFGPVLSVYGFDDEQEAIALANATDYGLAACLWSGSVDTVVRVSAALQCGKVSVNNSGFPYPALPEGGVKASGIGRDLGSEAVEQCLQTKTLMIRTQGE</sequence>
<dbReference type="InterPro" id="IPR016160">
    <property type="entry name" value="Ald_DH_CS_CYS"/>
</dbReference>
<dbReference type="InterPro" id="IPR016163">
    <property type="entry name" value="Ald_DH_C"/>
</dbReference>
<comment type="similarity">
    <text evidence="1 4">Belongs to the aldehyde dehydrogenase family.</text>
</comment>
<dbReference type="Gene3D" id="3.40.309.10">
    <property type="entry name" value="Aldehyde Dehydrogenase, Chain A, domain 2"/>
    <property type="match status" value="1"/>
</dbReference>
<dbReference type="OrthoDB" id="6187633at2"/>
<evidence type="ECO:0000256" key="2">
    <source>
        <dbReference type="ARBA" id="ARBA00023002"/>
    </source>
</evidence>
<dbReference type="GO" id="GO:0004030">
    <property type="term" value="F:aldehyde dehydrogenase [NAD(P)+] activity"/>
    <property type="evidence" value="ECO:0007669"/>
    <property type="project" value="UniProtKB-ARBA"/>
</dbReference>
<protein>
    <submittedName>
        <fullName evidence="6">Aldehyde dehydrogenase family protein</fullName>
    </submittedName>
</protein>
<dbReference type="Pfam" id="PF00171">
    <property type="entry name" value="Aldedh"/>
    <property type="match status" value="1"/>
</dbReference>
<keyword evidence="7" id="KW-1185">Reference proteome</keyword>
<name>A0A7Z2JBH9_9BURK</name>
<dbReference type="Proteomes" id="UP000434209">
    <property type="component" value="Chromosome 2"/>
</dbReference>
<proteinExistence type="inferred from homology"/>
<dbReference type="InterPro" id="IPR016162">
    <property type="entry name" value="Ald_DH_N"/>
</dbReference>
<dbReference type="RefSeq" id="WP_158759836.1">
    <property type="nucleotide sequence ID" value="NZ_CP046910.1"/>
</dbReference>
<evidence type="ECO:0000256" key="4">
    <source>
        <dbReference type="RuleBase" id="RU003345"/>
    </source>
</evidence>
<dbReference type="KEGG" id="pacp:FAZ97_18190"/>
<accession>A0A7Z2JBH9</accession>
<organism evidence="6 7">
    <name type="scientific">Paraburkholderia acidiphila</name>
    <dbReference type="NCBI Taxonomy" id="2571747"/>
    <lineage>
        <taxon>Bacteria</taxon>
        <taxon>Pseudomonadati</taxon>
        <taxon>Pseudomonadota</taxon>
        <taxon>Betaproteobacteria</taxon>
        <taxon>Burkholderiales</taxon>
        <taxon>Burkholderiaceae</taxon>
        <taxon>Paraburkholderia</taxon>
    </lineage>
</organism>
<dbReference type="EMBL" id="CP046910">
    <property type="protein sequence ID" value="QGZ56885.1"/>
    <property type="molecule type" value="Genomic_DNA"/>
</dbReference>
<dbReference type="Gene3D" id="3.40.605.10">
    <property type="entry name" value="Aldehyde Dehydrogenase, Chain A, domain 1"/>
    <property type="match status" value="1"/>
</dbReference>
<dbReference type="InterPro" id="IPR016161">
    <property type="entry name" value="Ald_DH/histidinol_DH"/>
</dbReference>
<evidence type="ECO:0000259" key="5">
    <source>
        <dbReference type="Pfam" id="PF00171"/>
    </source>
</evidence>
<dbReference type="SUPFAM" id="SSF53720">
    <property type="entry name" value="ALDH-like"/>
    <property type="match status" value="1"/>
</dbReference>
<evidence type="ECO:0000256" key="1">
    <source>
        <dbReference type="ARBA" id="ARBA00009986"/>
    </source>
</evidence>
<feature type="active site" evidence="3">
    <location>
        <position position="272"/>
    </location>
</feature>
<dbReference type="AlphaFoldDB" id="A0A7Z2JBH9"/>
<dbReference type="InterPro" id="IPR015590">
    <property type="entry name" value="Aldehyde_DH_dom"/>
</dbReference>
<dbReference type="PROSITE" id="PS00687">
    <property type="entry name" value="ALDEHYDE_DEHYDR_GLU"/>
    <property type="match status" value="1"/>
</dbReference>
<evidence type="ECO:0000313" key="6">
    <source>
        <dbReference type="EMBL" id="QGZ56885.1"/>
    </source>
</evidence>
<dbReference type="FunFam" id="3.40.309.10:FF:000012">
    <property type="entry name" value="Betaine aldehyde dehydrogenase"/>
    <property type="match status" value="1"/>
</dbReference>
<dbReference type="InterPro" id="IPR029510">
    <property type="entry name" value="Ald_DH_CS_GLU"/>
</dbReference>
<evidence type="ECO:0000256" key="3">
    <source>
        <dbReference type="PROSITE-ProRule" id="PRU10007"/>
    </source>
</evidence>
<gene>
    <name evidence="6" type="ORF">FAZ97_18190</name>
</gene>
<dbReference type="PROSITE" id="PS00070">
    <property type="entry name" value="ALDEHYDE_DEHYDR_CYS"/>
    <property type="match status" value="1"/>
</dbReference>
<keyword evidence="2 4" id="KW-0560">Oxidoreductase</keyword>
<dbReference type="PANTHER" id="PTHR11699">
    <property type="entry name" value="ALDEHYDE DEHYDROGENASE-RELATED"/>
    <property type="match status" value="1"/>
</dbReference>
<feature type="domain" description="Aldehyde dehydrogenase" evidence="5">
    <location>
        <begin position="35"/>
        <end position="494"/>
    </location>
</feature>